<evidence type="ECO:0000313" key="1">
    <source>
        <dbReference type="EMBL" id="KAJ0024407.1"/>
    </source>
</evidence>
<reference evidence="2" key="1">
    <citation type="journal article" date="2023" name="G3 (Bethesda)">
        <title>Genome assembly and association tests identify interacting loci associated with vigor, precocity, and sex in interspecific pistachio rootstocks.</title>
        <authorList>
            <person name="Palmer W."/>
            <person name="Jacygrad E."/>
            <person name="Sagayaradj S."/>
            <person name="Cavanaugh K."/>
            <person name="Han R."/>
            <person name="Bertier L."/>
            <person name="Beede B."/>
            <person name="Kafkas S."/>
            <person name="Golino D."/>
            <person name="Preece J."/>
            <person name="Michelmore R."/>
        </authorList>
    </citation>
    <scope>NUCLEOTIDE SEQUENCE [LARGE SCALE GENOMIC DNA]</scope>
</reference>
<evidence type="ECO:0000313" key="2">
    <source>
        <dbReference type="Proteomes" id="UP001163603"/>
    </source>
</evidence>
<accession>A0ACC0XUY8</accession>
<gene>
    <name evidence="1" type="ORF">Pint_07993</name>
</gene>
<protein>
    <submittedName>
        <fullName evidence="1">Uncharacterized protein</fullName>
    </submittedName>
</protein>
<proteinExistence type="predicted"/>
<name>A0ACC0XUY8_9ROSI</name>
<dbReference type="EMBL" id="CM047745">
    <property type="protein sequence ID" value="KAJ0024407.1"/>
    <property type="molecule type" value="Genomic_DNA"/>
</dbReference>
<organism evidence="1 2">
    <name type="scientific">Pistacia integerrima</name>
    <dbReference type="NCBI Taxonomy" id="434235"/>
    <lineage>
        <taxon>Eukaryota</taxon>
        <taxon>Viridiplantae</taxon>
        <taxon>Streptophyta</taxon>
        <taxon>Embryophyta</taxon>
        <taxon>Tracheophyta</taxon>
        <taxon>Spermatophyta</taxon>
        <taxon>Magnoliopsida</taxon>
        <taxon>eudicotyledons</taxon>
        <taxon>Gunneridae</taxon>
        <taxon>Pentapetalae</taxon>
        <taxon>rosids</taxon>
        <taxon>malvids</taxon>
        <taxon>Sapindales</taxon>
        <taxon>Anacardiaceae</taxon>
        <taxon>Pistacia</taxon>
    </lineage>
</organism>
<comment type="caution">
    <text evidence="1">The sequence shown here is derived from an EMBL/GenBank/DDBJ whole genome shotgun (WGS) entry which is preliminary data.</text>
</comment>
<sequence length="264" mass="29884">MITEDALPTYQTMINTLDGVKDETGASSSPWALWTRAWTAEENRHGDLLRTYLYLSGRVDMLMIERTVQYLIGSGMDPGTENNPYLGFVYTSFQERATFISHGNTARLAKESGDPVLARICGTIASDEKRHEIAYTKIVEKLLEVDPTGAMMAISDLMKKKITMPAHLMYDGRDPRLFEHFSGVAQRLGVYTAHDYADILEFLIGRWGLEKLEGLTGEGRRAQEFVCGLAPRIRRLQEVADERAKKMKAHGVKFSWIFDKEVKL</sequence>
<dbReference type="Proteomes" id="UP001163603">
    <property type="component" value="Chromosome 10"/>
</dbReference>
<keyword evidence="2" id="KW-1185">Reference proteome</keyword>